<comment type="similarity">
    <text evidence="2">Belongs to the eukaryotic/archaeal RNase P protein component 3 family.</text>
</comment>
<evidence type="ECO:0000256" key="1">
    <source>
        <dbReference type="ARBA" id="ARBA00004123"/>
    </source>
</evidence>
<evidence type="ECO:0000313" key="5">
    <source>
        <dbReference type="EnsemblMetazoa" id="Aqu2.1.40684_001"/>
    </source>
</evidence>
<reference evidence="5" key="1">
    <citation type="submission" date="2017-05" db="UniProtKB">
        <authorList>
            <consortium name="EnsemblMetazoa"/>
        </authorList>
    </citation>
    <scope>IDENTIFICATION</scope>
</reference>
<dbReference type="GO" id="GO:0003723">
    <property type="term" value="F:RNA binding"/>
    <property type="evidence" value="ECO:0007669"/>
    <property type="project" value="TreeGrafter"/>
</dbReference>
<protein>
    <submittedName>
        <fullName evidence="5">Uncharacterized protein</fullName>
    </submittedName>
</protein>
<dbReference type="eggNOG" id="KOG2363">
    <property type="taxonomic scope" value="Eukaryota"/>
</dbReference>
<organism evidence="5">
    <name type="scientific">Amphimedon queenslandica</name>
    <name type="common">Sponge</name>
    <dbReference type="NCBI Taxonomy" id="400682"/>
    <lineage>
        <taxon>Eukaryota</taxon>
        <taxon>Metazoa</taxon>
        <taxon>Porifera</taxon>
        <taxon>Demospongiae</taxon>
        <taxon>Heteroscleromorpha</taxon>
        <taxon>Haplosclerida</taxon>
        <taxon>Niphatidae</taxon>
        <taxon>Amphimedon</taxon>
    </lineage>
</organism>
<dbReference type="Gene3D" id="3.20.20.140">
    <property type="entry name" value="Metal-dependent hydrolases"/>
    <property type="match status" value="1"/>
</dbReference>
<keyword evidence="3" id="KW-0819">tRNA processing</keyword>
<sequence>MRMSMRKSPDLYPRVIMEKPPRPCYTDFKLLARGPRLSNLLETASKLGYERVAVDVEVTFEGKKTVIPRVEELDKALKEFVTLPEGLEVLRRITIKVDNPNLLHVIQGSNALEEYDITALHITSEKAFQSIVSTITTDIISLEWSERLGFPLKYTQVSQILRRGTCFEVCYTPAIKSSSHCRQIISNIIQLSTFSKGKGIIISSGAEHPLELRGPLDVINLSCLFGMKEEHCKATITKNCAQVISHARQRTDIVKGAVLCQFLPSSASDDYVKEEGATLSETRKRSRSPEPET</sequence>
<dbReference type="GO" id="GO:0008033">
    <property type="term" value="P:tRNA processing"/>
    <property type="evidence" value="ECO:0007669"/>
    <property type="project" value="UniProtKB-KW"/>
</dbReference>
<dbReference type="Pfam" id="PF01876">
    <property type="entry name" value="RNase_P_p30"/>
    <property type="match status" value="1"/>
</dbReference>
<dbReference type="PANTHER" id="PTHR13031:SF0">
    <property type="entry name" value="RIBONUCLEASE P PROTEIN SUBUNIT P30"/>
    <property type="match status" value="1"/>
</dbReference>
<dbReference type="AlphaFoldDB" id="A0A1X7VLB1"/>
<dbReference type="STRING" id="400682.A0A1X7VLB1"/>
<dbReference type="SUPFAM" id="SSF89550">
    <property type="entry name" value="PHP domain-like"/>
    <property type="match status" value="1"/>
</dbReference>
<dbReference type="PANTHER" id="PTHR13031">
    <property type="entry name" value="RIBONUCLEASE P SUBUNIT P30"/>
    <property type="match status" value="1"/>
</dbReference>
<evidence type="ECO:0000256" key="4">
    <source>
        <dbReference type="SAM" id="MobiDB-lite"/>
    </source>
</evidence>
<evidence type="ECO:0000256" key="2">
    <source>
        <dbReference type="ARBA" id="ARBA00007331"/>
    </source>
</evidence>
<accession>A0A1X7VLB1</accession>
<dbReference type="InterPro" id="IPR002738">
    <property type="entry name" value="RNase_P_p30"/>
</dbReference>
<dbReference type="InterPro" id="IPR016195">
    <property type="entry name" value="Pol/histidinol_Pase-like"/>
</dbReference>
<comment type="subcellular location">
    <subcellularLocation>
        <location evidence="1">Nucleus</location>
    </subcellularLocation>
</comment>
<name>A0A1X7VLB1_AMPQE</name>
<feature type="region of interest" description="Disordered" evidence="4">
    <location>
        <begin position="273"/>
        <end position="293"/>
    </location>
</feature>
<dbReference type="GO" id="GO:0005655">
    <property type="term" value="C:nucleolar ribonuclease P complex"/>
    <property type="evidence" value="ECO:0007669"/>
    <property type="project" value="TreeGrafter"/>
</dbReference>
<proteinExistence type="inferred from homology"/>
<dbReference type="OrthoDB" id="17948at2759"/>
<evidence type="ECO:0000256" key="3">
    <source>
        <dbReference type="ARBA" id="ARBA00022694"/>
    </source>
</evidence>
<dbReference type="InParanoid" id="A0A1X7VLB1"/>
<dbReference type="EnsemblMetazoa" id="Aqu2.1.40684_001">
    <property type="protein sequence ID" value="Aqu2.1.40684_001"/>
    <property type="gene ID" value="Aqu2.1.40684"/>
</dbReference>